<dbReference type="InterPro" id="IPR020568">
    <property type="entry name" value="Ribosomal_Su5_D2-typ_SF"/>
</dbReference>
<gene>
    <name evidence="6" type="ORF">HNR45_000220</name>
</gene>
<feature type="domain" description="GHMP kinase N-terminal" evidence="5">
    <location>
        <begin position="55"/>
        <end position="122"/>
    </location>
</feature>
<organism evidence="6 7">
    <name type="scientific">Negativicoccus succinicivorans</name>
    <dbReference type="NCBI Taxonomy" id="620903"/>
    <lineage>
        <taxon>Bacteria</taxon>
        <taxon>Bacillati</taxon>
        <taxon>Bacillota</taxon>
        <taxon>Negativicutes</taxon>
        <taxon>Veillonellales</taxon>
        <taxon>Veillonellaceae</taxon>
        <taxon>Negativicoccus</taxon>
    </lineage>
</organism>
<evidence type="ECO:0000256" key="3">
    <source>
        <dbReference type="ARBA" id="ARBA00022777"/>
    </source>
</evidence>
<evidence type="ECO:0000313" key="7">
    <source>
        <dbReference type="Proteomes" id="UP000591941"/>
    </source>
</evidence>
<keyword evidence="3 6" id="KW-0418">Kinase</keyword>
<name>A0A841R2X5_9FIRM</name>
<dbReference type="Gene3D" id="3.30.230.10">
    <property type="match status" value="1"/>
</dbReference>
<reference evidence="6 7" key="1">
    <citation type="submission" date="2020-08" db="EMBL/GenBank/DDBJ databases">
        <title>Genomic Encyclopedia of Type Strains, Phase IV (KMG-IV): sequencing the most valuable type-strain genomes for metagenomic binning, comparative biology and taxonomic classification.</title>
        <authorList>
            <person name="Goeker M."/>
        </authorList>
    </citation>
    <scope>NUCLEOTIDE SEQUENCE [LARGE SCALE GENOMIC DNA]</scope>
    <source>
        <strain evidence="6 7">DSM 21255</strain>
    </source>
</reference>
<dbReference type="AlphaFoldDB" id="A0A841R2X5"/>
<accession>A0A841R2X5</accession>
<keyword evidence="7" id="KW-1185">Reference proteome</keyword>
<keyword evidence="4" id="KW-0067">ATP-binding</keyword>
<dbReference type="GO" id="GO:0016301">
    <property type="term" value="F:kinase activity"/>
    <property type="evidence" value="ECO:0007669"/>
    <property type="project" value="UniProtKB-KW"/>
</dbReference>
<dbReference type="RefSeq" id="WP_159821904.1">
    <property type="nucleotide sequence ID" value="NZ_CABWNB010000001.1"/>
</dbReference>
<dbReference type="Pfam" id="PF00288">
    <property type="entry name" value="GHMP_kinases_N"/>
    <property type="match status" value="1"/>
</dbReference>
<dbReference type="InterPro" id="IPR012363">
    <property type="entry name" value="PduX"/>
</dbReference>
<dbReference type="InterPro" id="IPR006204">
    <property type="entry name" value="GHMP_kinase_N_dom"/>
</dbReference>
<evidence type="ECO:0000256" key="2">
    <source>
        <dbReference type="ARBA" id="ARBA00022741"/>
    </source>
</evidence>
<comment type="caution">
    <text evidence="6">The sequence shown here is derived from an EMBL/GenBank/DDBJ whole genome shotgun (WGS) entry which is preliminary data.</text>
</comment>
<dbReference type="SUPFAM" id="SSF54211">
    <property type="entry name" value="Ribosomal protein S5 domain 2-like"/>
    <property type="match status" value="1"/>
</dbReference>
<dbReference type="EMBL" id="JACHHI010000001">
    <property type="protein sequence ID" value="MBB6477198.1"/>
    <property type="molecule type" value="Genomic_DNA"/>
</dbReference>
<dbReference type="GeneID" id="93485509"/>
<dbReference type="PIRSF" id="PIRSF033887">
    <property type="entry name" value="PduX"/>
    <property type="match status" value="1"/>
</dbReference>
<evidence type="ECO:0000256" key="4">
    <source>
        <dbReference type="ARBA" id="ARBA00022840"/>
    </source>
</evidence>
<evidence type="ECO:0000256" key="1">
    <source>
        <dbReference type="ARBA" id="ARBA00022679"/>
    </source>
</evidence>
<dbReference type="OrthoDB" id="4548147at2"/>
<dbReference type="EC" id="2.7.1.177" evidence="6"/>
<proteinExistence type="predicted"/>
<dbReference type="PANTHER" id="PTHR43527">
    <property type="entry name" value="4-DIPHOSPHOCYTIDYL-2-C-METHYL-D-ERYTHRITOL KINASE, CHLOROPLASTIC"/>
    <property type="match status" value="1"/>
</dbReference>
<dbReference type="InterPro" id="IPR014721">
    <property type="entry name" value="Ribsml_uS5_D2-typ_fold_subgr"/>
</dbReference>
<protein>
    <submittedName>
        <fullName evidence="6">L-threonine kinase</fullName>
        <ecNumber evidence="6">2.7.1.177</ecNumber>
    </submittedName>
</protein>
<sequence>MEFVVKSPGACGELIQGQIDGQNFLVTCPIERYSIATAWPKTTTQTHELPYKAQQAVAVTKEYLRIVRDIDVVLYSELKDGKGMASSSADISAVCLAVALAAGRHLSMQELARLALSIEPSDAIFYPGIVQFDHLQGHFLRPLGHFPEAYICIFDQGGVIDTVEFNAREDLISKRAAKEKEIQKALTLLVEGLRKGDMIKIGTAATMSAYANQRILPRPYLADLDAWGKALGANGVIVAHSGTVCGLLLTDLKKLDDIRKGLSVEFGNTLTFLDCVKVYNGGIHFVRRS</sequence>
<evidence type="ECO:0000259" key="5">
    <source>
        <dbReference type="Pfam" id="PF00288"/>
    </source>
</evidence>
<keyword evidence="1 6" id="KW-0808">Transferase</keyword>
<dbReference type="Proteomes" id="UP000591941">
    <property type="component" value="Unassembled WGS sequence"/>
</dbReference>
<keyword evidence="2" id="KW-0547">Nucleotide-binding</keyword>
<evidence type="ECO:0000313" key="6">
    <source>
        <dbReference type="EMBL" id="MBB6477198.1"/>
    </source>
</evidence>
<dbReference type="PANTHER" id="PTHR43527:SF1">
    <property type="entry name" value="L-THREONINE KINASE"/>
    <property type="match status" value="1"/>
</dbReference>
<dbReference type="GO" id="GO:0005524">
    <property type="term" value="F:ATP binding"/>
    <property type="evidence" value="ECO:0007669"/>
    <property type="project" value="UniProtKB-KW"/>
</dbReference>